<evidence type="ECO:0000313" key="3">
    <source>
        <dbReference type="EMBL" id="KAF7575709.1"/>
    </source>
</evidence>
<dbReference type="InterPro" id="IPR050092">
    <property type="entry name" value="RNase_H"/>
</dbReference>
<dbReference type="CDD" id="cd09276">
    <property type="entry name" value="Rnase_HI_RT_non_LTR"/>
    <property type="match status" value="1"/>
</dbReference>
<dbReference type="RefSeq" id="XP_065964659.1">
    <property type="nucleotide sequence ID" value="XM_066106032.1"/>
</dbReference>
<accession>A0A834VV34</accession>
<dbReference type="GeneID" id="90955695"/>
<gene>
    <name evidence="3" type="ORF">PtrM4_073330</name>
</gene>
<dbReference type="PROSITE" id="PS51253">
    <property type="entry name" value="HTH_CENPB"/>
    <property type="match status" value="1"/>
</dbReference>
<comment type="caution">
    <text evidence="3">The sequence shown here is derived from an EMBL/GenBank/DDBJ whole genome shotgun (WGS) entry which is preliminary data.</text>
</comment>
<dbReference type="Gene3D" id="3.30.420.10">
    <property type="entry name" value="Ribonuclease H-like superfamily/Ribonuclease H"/>
    <property type="match status" value="1"/>
</dbReference>
<proteinExistence type="predicted"/>
<protein>
    <recommendedName>
        <fullName evidence="2">HTH CENPB-type domain-containing protein</fullName>
    </recommendedName>
</protein>
<dbReference type="Proteomes" id="UP000245464">
    <property type="component" value="Chromosome 2"/>
</dbReference>
<dbReference type="GO" id="GO:0004523">
    <property type="term" value="F:RNA-DNA hybrid ribonuclease activity"/>
    <property type="evidence" value="ECO:0007669"/>
    <property type="project" value="TreeGrafter"/>
</dbReference>
<evidence type="ECO:0000256" key="1">
    <source>
        <dbReference type="ARBA" id="ARBA00023125"/>
    </source>
</evidence>
<evidence type="ECO:0000259" key="2">
    <source>
        <dbReference type="PROSITE" id="PS51253"/>
    </source>
</evidence>
<keyword evidence="1" id="KW-0238">DNA-binding</keyword>
<dbReference type="GO" id="GO:0043137">
    <property type="term" value="P:DNA replication, removal of RNA primer"/>
    <property type="evidence" value="ECO:0007669"/>
    <property type="project" value="TreeGrafter"/>
</dbReference>
<evidence type="ECO:0000313" key="4">
    <source>
        <dbReference type="Proteomes" id="UP000245464"/>
    </source>
</evidence>
<dbReference type="GO" id="GO:0003677">
    <property type="term" value="F:DNA binding"/>
    <property type="evidence" value="ECO:0007669"/>
    <property type="project" value="UniProtKB-KW"/>
</dbReference>
<dbReference type="PANTHER" id="PTHR10642:SF26">
    <property type="entry name" value="RIBONUCLEASE H1"/>
    <property type="match status" value="1"/>
</dbReference>
<dbReference type="SMART" id="SM00674">
    <property type="entry name" value="CENPB"/>
    <property type="match status" value="1"/>
</dbReference>
<dbReference type="Pfam" id="PF03221">
    <property type="entry name" value="HTH_Tnp_Tc5"/>
    <property type="match status" value="1"/>
</dbReference>
<organism evidence="3 4">
    <name type="scientific">Pyrenophora tritici-repentis</name>
    <dbReference type="NCBI Taxonomy" id="45151"/>
    <lineage>
        <taxon>Eukaryota</taxon>
        <taxon>Fungi</taxon>
        <taxon>Dikarya</taxon>
        <taxon>Ascomycota</taxon>
        <taxon>Pezizomycotina</taxon>
        <taxon>Dothideomycetes</taxon>
        <taxon>Pleosporomycetidae</taxon>
        <taxon>Pleosporales</taxon>
        <taxon>Pleosporineae</taxon>
        <taxon>Pleosporaceae</taxon>
        <taxon>Pyrenophora</taxon>
    </lineage>
</organism>
<name>A0A834VV34_9PLEO</name>
<dbReference type="EMBL" id="NQIK02000002">
    <property type="protein sequence ID" value="KAF7575709.1"/>
    <property type="molecule type" value="Genomic_DNA"/>
</dbReference>
<dbReference type="PANTHER" id="PTHR10642">
    <property type="entry name" value="RIBONUCLEASE H1"/>
    <property type="match status" value="1"/>
</dbReference>
<dbReference type="KEGG" id="ptrr:90955695"/>
<dbReference type="InterPro" id="IPR036397">
    <property type="entry name" value="RNaseH_sf"/>
</dbReference>
<dbReference type="InterPro" id="IPR006600">
    <property type="entry name" value="HTH_CenpB_DNA-bd_dom"/>
</dbReference>
<dbReference type="AlphaFoldDB" id="A0A834VV34"/>
<reference evidence="3" key="1">
    <citation type="journal article" date="2018" name="BMC Genomics">
        <title>Comparative genomics of the wheat fungal pathogen Pyrenophora tritici-repentis reveals chromosomal variations and genome plasticity.</title>
        <authorList>
            <person name="Moolhuijzen P."/>
            <person name="See P.T."/>
            <person name="Hane J.K."/>
            <person name="Shi G."/>
            <person name="Liu Z."/>
            <person name="Oliver R.P."/>
            <person name="Moffat C.S."/>
        </authorList>
    </citation>
    <scope>NUCLEOTIDE SEQUENCE [LARGE SCALE GENOMIC DNA]</scope>
    <source>
        <strain evidence="3">M4</strain>
    </source>
</reference>
<feature type="domain" description="HTH CENPB-type" evidence="2">
    <location>
        <begin position="49"/>
        <end position="114"/>
    </location>
</feature>
<sequence length="399" mass="46206">MTAIQEAIEYIESREAGDKFSYRQVAKVFGVDRTTLSRRHKGLQVSYEAKIANQQRLNPQQEDEVVGYIERATRDGLPPTRGILKNFGSAVAQQEVSDSWVDRFRHRHPDELTTKWDTGIDRERHLADSKHKYELYFNLLHSKIEEHGIDERNTYNMDEKGFFVGVADRRKRIFSKAVWEAGEQASLPPPAIRLNTTIRNYARRANLLASTHPIANAITRIQSTNPQQTKKPDQHRQLQAITNSIPKNNKRDTEQTIPYQFRPWDTPNYKVTISQKRKEEEAIEHKAYIKTRLDNCTTIYSDASQIKDGNAYNSTQQEVYSEKTNIGEYQLVYNGELEGITLAFEYAAKTATRDQEFEIYADNQAAIYRLKNLSDNPGQQWQLRCLKARLVNKQNKTGF</sequence>